<sequence>MNQQVFPTKGNLIATKKTLSLSTMGYDLLDRKRNILIREMMLLIDKSKLLRREIDGTYERAYRALQHANMTLGVIENIARTVPVDDGIKLHFRSVMGVDIPIVDYHDEEPELSYGFLDTNSQLDYAYRCFHEVKKMTVLLAEVENSVYKLANAIVKTQRRANALKNVVIPRLEETTKFITDSLEEKEREEFSRLKVIKATKTKNAND</sequence>
<evidence type="ECO:0000256" key="4">
    <source>
        <dbReference type="HAMAP-Rule" id="MF_00271"/>
    </source>
</evidence>
<evidence type="ECO:0000256" key="2">
    <source>
        <dbReference type="ARBA" id="ARBA00022448"/>
    </source>
</evidence>
<organism evidence="5 6">
    <name type="scientific">Hydrogenoanaerobacterium saccharovorans</name>
    <dbReference type="NCBI Taxonomy" id="474960"/>
    <lineage>
        <taxon>Bacteria</taxon>
        <taxon>Bacillati</taxon>
        <taxon>Bacillota</taxon>
        <taxon>Clostridia</taxon>
        <taxon>Eubacteriales</taxon>
        <taxon>Oscillospiraceae</taxon>
        <taxon>Hydrogenoanaerobacterium</taxon>
    </lineage>
</organism>
<evidence type="ECO:0000313" key="6">
    <source>
        <dbReference type="Proteomes" id="UP000199158"/>
    </source>
</evidence>
<evidence type="ECO:0000313" key="5">
    <source>
        <dbReference type="EMBL" id="SEM69422.1"/>
    </source>
</evidence>
<dbReference type="Pfam" id="PF01813">
    <property type="entry name" value="ATP-synt_D"/>
    <property type="match status" value="1"/>
</dbReference>
<dbReference type="EMBL" id="FOCG01000001">
    <property type="protein sequence ID" value="SEM69422.1"/>
    <property type="molecule type" value="Genomic_DNA"/>
</dbReference>
<dbReference type="AlphaFoldDB" id="A0A1H8AEZ9"/>
<dbReference type="NCBIfam" id="TIGR00309">
    <property type="entry name" value="V_ATPase_subD"/>
    <property type="match status" value="1"/>
</dbReference>
<dbReference type="PANTHER" id="PTHR11671">
    <property type="entry name" value="V-TYPE ATP SYNTHASE SUBUNIT D"/>
    <property type="match status" value="1"/>
</dbReference>
<keyword evidence="4" id="KW-0066">ATP synthesis</keyword>
<accession>A0A1H8AEZ9</accession>
<comment type="similarity">
    <text evidence="1 4">Belongs to the V-ATPase D subunit family.</text>
</comment>
<comment type="function">
    <text evidence="4">Produces ATP from ADP in the presence of a proton gradient across the membrane.</text>
</comment>
<dbReference type="InterPro" id="IPR002699">
    <property type="entry name" value="V_ATPase_D"/>
</dbReference>
<keyword evidence="6" id="KW-1185">Reference proteome</keyword>
<evidence type="ECO:0000256" key="1">
    <source>
        <dbReference type="ARBA" id="ARBA00005850"/>
    </source>
</evidence>
<dbReference type="GO" id="GO:0005524">
    <property type="term" value="F:ATP binding"/>
    <property type="evidence" value="ECO:0007669"/>
    <property type="project" value="UniProtKB-UniRule"/>
</dbReference>
<gene>
    <name evidence="4" type="primary">atpD</name>
    <name evidence="5" type="ORF">SAMN05216180_1306</name>
</gene>
<reference evidence="5 6" key="1">
    <citation type="submission" date="2016-10" db="EMBL/GenBank/DDBJ databases">
        <authorList>
            <person name="de Groot N.N."/>
        </authorList>
    </citation>
    <scope>NUCLEOTIDE SEQUENCE [LARGE SCALE GENOMIC DNA]</scope>
    <source>
        <strain evidence="5 6">CGMCC 1.5070</strain>
    </source>
</reference>
<dbReference type="GO" id="GO:0046961">
    <property type="term" value="F:proton-transporting ATPase activity, rotational mechanism"/>
    <property type="evidence" value="ECO:0007669"/>
    <property type="project" value="InterPro"/>
</dbReference>
<dbReference type="RefSeq" id="WP_092752830.1">
    <property type="nucleotide sequence ID" value="NZ_FOCG01000001.1"/>
</dbReference>
<keyword evidence="3 4" id="KW-0406">Ion transport</keyword>
<dbReference type="Proteomes" id="UP000199158">
    <property type="component" value="Unassembled WGS sequence"/>
</dbReference>
<evidence type="ECO:0000256" key="3">
    <source>
        <dbReference type="ARBA" id="ARBA00023065"/>
    </source>
</evidence>
<proteinExistence type="inferred from homology"/>
<dbReference type="OrthoDB" id="9781718at2"/>
<keyword evidence="2 4" id="KW-0813">Transport</keyword>
<keyword evidence="4" id="KW-0375">Hydrogen ion transport</keyword>
<protein>
    <recommendedName>
        <fullName evidence="4">V-type ATP synthase subunit D</fullName>
    </recommendedName>
    <alternativeName>
        <fullName evidence="4">V-ATPase subunit D</fullName>
    </alternativeName>
</protein>
<dbReference type="GO" id="GO:0046933">
    <property type="term" value="F:proton-transporting ATP synthase activity, rotational mechanism"/>
    <property type="evidence" value="ECO:0007669"/>
    <property type="project" value="UniProtKB-UniRule"/>
</dbReference>
<dbReference type="GO" id="GO:0042777">
    <property type="term" value="P:proton motive force-driven plasma membrane ATP synthesis"/>
    <property type="evidence" value="ECO:0007669"/>
    <property type="project" value="UniProtKB-UniRule"/>
</dbReference>
<dbReference type="STRING" id="474960.SAMN05216180_1306"/>
<dbReference type="Gene3D" id="1.10.287.3240">
    <property type="match status" value="1"/>
</dbReference>
<name>A0A1H8AEZ9_9FIRM</name>
<dbReference type="HAMAP" id="MF_00271">
    <property type="entry name" value="ATP_synth_D_arch"/>
    <property type="match status" value="1"/>
</dbReference>